<proteinExistence type="predicted"/>
<gene>
    <name evidence="1" type="ORF">GCM10007158_03440</name>
</gene>
<keyword evidence="2" id="KW-1185">Reference proteome</keyword>
<name>A0ABQ2WDY9_9GAMM</name>
<comment type="caution">
    <text evidence="1">The sequence shown here is derived from an EMBL/GenBank/DDBJ whole genome shotgun (WGS) entry which is preliminary data.</text>
</comment>
<organism evidence="1 2">
    <name type="scientific">Halomonas johnsoniae</name>
    <dbReference type="NCBI Taxonomy" id="502832"/>
    <lineage>
        <taxon>Bacteria</taxon>
        <taxon>Pseudomonadati</taxon>
        <taxon>Pseudomonadota</taxon>
        <taxon>Gammaproteobacteria</taxon>
        <taxon>Oceanospirillales</taxon>
        <taxon>Halomonadaceae</taxon>
        <taxon>Halomonas</taxon>
    </lineage>
</organism>
<dbReference type="RefSeq" id="WP_139525298.1">
    <property type="nucleotide sequence ID" value="NZ_BMXO01000001.1"/>
</dbReference>
<accession>A0ABQ2WDY9</accession>
<evidence type="ECO:0000313" key="1">
    <source>
        <dbReference type="EMBL" id="GGW45992.1"/>
    </source>
</evidence>
<sequence length="126" mass="14076">MDTFKASVQYNDMKGSAAADRADKENAAKWLKDNDLISDEEFVVGVKMWAGENHGTHKDPVYVTFFVTDLKGHPDLPSLLAASGDVIEARRVRVDMNLVDFFGLFKRLEITLSNGGMLEGKSYPYE</sequence>
<protein>
    <submittedName>
        <fullName evidence="1">Uncharacterized protein</fullName>
    </submittedName>
</protein>
<dbReference type="EMBL" id="BMXO01000001">
    <property type="protein sequence ID" value="GGW45992.1"/>
    <property type="molecule type" value="Genomic_DNA"/>
</dbReference>
<reference evidence="2" key="1">
    <citation type="journal article" date="2019" name="Int. J. Syst. Evol. Microbiol.">
        <title>The Global Catalogue of Microorganisms (GCM) 10K type strain sequencing project: providing services to taxonomists for standard genome sequencing and annotation.</title>
        <authorList>
            <consortium name="The Broad Institute Genomics Platform"/>
            <consortium name="The Broad Institute Genome Sequencing Center for Infectious Disease"/>
            <person name="Wu L."/>
            <person name="Ma J."/>
        </authorList>
    </citation>
    <scope>NUCLEOTIDE SEQUENCE [LARGE SCALE GENOMIC DNA]</scope>
    <source>
        <strain evidence="2">KCTC 22157</strain>
    </source>
</reference>
<dbReference type="Proteomes" id="UP000647585">
    <property type="component" value="Unassembled WGS sequence"/>
</dbReference>
<evidence type="ECO:0000313" key="2">
    <source>
        <dbReference type="Proteomes" id="UP000647585"/>
    </source>
</evidence>